<feature type="transmembrane region" description="Helical" evidence="1">
    <location>
        <begin position="72"/>
        <end position="92"/>
    </location>
</feature>
<evidence type="ECO:0000313" key="3">
    <source>
        <dbReference type="EMBL" id="MXQ09278.1"/>
    </source>
</evidence>
<gene>
    <name evidence="3" type="ORF">GQ651_15645</name>
</gene>
<protein>
    <recommendedName>
        <fullName evidence="2">Inositolphosphotransferase Aur1/Ipt1 domain-containing protein</fullName>
    </recommendedName>
</protein>
<evidence type="ECO:0000313" key="4">
    <source>
        <dbReference type="Proteomes" id="UP000480350"/>
    </source>
</evidence>
<comment type="caution">
    <text evidence="3">The sequence shown here is derived from an EMBL/GenBank/DDBJ whole genome shotgun (WGS) entry which is preliminary data.</text>
</comment>
<dbReference type="Pfam" id="PF14378">
    <property type="entry name" value="PAP2_3"/>
    <property type="match status" value="1"/>
</dbReference>
<keyword evidence="4" id="KW-1185">Reference proteome</keyword>
<sequence length="346" mass="38312">MRFFIRWALVYFLVATALNFLLRQDASVTGLTFLGLTVNVFSVFKIAFPITAAILIGSWFASSDPKDFVRRLANGFLTLVVCCLFLSGFSSVKTLLPLLAEALGQTPFFADPLFAALDRAIHFGVDPWRFAHAATEAVGWTDFVHHSALAYGLWWAIPAFYLPAIMVLLGDGEARQRHYLVLYFFCWILLGNILALVGLSAGPVYYDRLFGTEMYVDLNERLAAAGIAGSWFGDVQEKLWLAFAEQQQAIGSGISAFPSLHVAMATVTALYLGEKHRFLGLIGWAFFAAVLFVSVWIGYHYAIDGYFSVAAVLALHWALKRGFLRNLVTSDRNDAPSQLTPRAPAE</sequence>
<dbReference type="EMBL" id="WUPT01000003">
    <property type="protein sequence ID" value="MXQ09278.1"/>
    <property type="molecule type" value="Genomic_DNA"/>
</dbReference>
<reference evidence="3 4" key="2">
    <citation type="submission" date="2020-03" db="EMBL/GenBank/DDBJ databases">
        <title>Kangsaoukella pontilimi gen. nov., sp. nov., a new member of the family Rhodobacteraceae isolated from a tidal mudflat.</title>
        <authorList>
            <person name="Kim I.S."/>
        </authorList>
    </citation>
    <scope>NUCLEOTIDE SEQUENCE [LARGE SCALE GENOMIC DNA]</scope>
    <source>
        <strain evidence="3 4">GH1-50</strain>
    </source>
</reference>
<feature type="transmembrane region" description="Helical" evidence="1">
    <location>
        <begin position="181"/>
        <end position="206"/>
    </location>
</feature>
<feature type="transmembrane region" description="Helical" evidence="1">
    <location>
        <begin position="278"/>
        <end position="299"/>
    </location>
</feature>
<feature type="transmembrane region" description="Helical" evidence="1">
    <location>
        <begin position="305"/>
        <end position="323"/>
    </location>
</feature>
<dbReference type="GO" id="GO:0016020">
    <property type="term" value="C:membrane"/>
    <property type="evidence" value="ECO:0007669"/>
    <property type="project" value="UniProtKB-SubCell"/>
</dbReference>
<evidence type="ECO:0000256" key="1">
    <source>
        <dbReference type="SAM" id="Phobius"/>
    </source>
</evidence>
<reference evidence="3 4" key="1">
    <citation type="submission" date="2019-12" db="EMBL/GenBank/DDBJ databases">
        <authorList>
            <person name="Lee S.D."/>
        </authorList>
    </citation>
    <scope>NUCLEOTIDE SEQUENCE [LARGE SCALE GENOMIC DNA]</scope>
    <source>
        <strain evidence="3 4">GH1-50</strain>
    </source>
</reference>
<feature type="transmembrane region" description="Helical" evidence="1">
    <location>
        <begin position="249"/>
        <end position="271"/>
    </location>
</feature>
<keyword evidence="1" id="KW-0472">Membrane</keyword>
<keyword evidence="1" id="KW-1133">Transmembrane helix</keyword>
<dbReference type="InterPro" id="IPR026841">
    <property type="entry name" value="Aur1/Ipt1"/>
</dbReference>
<feature type="transmembrane region" description="Helical" evidence="1">
    <location>
        <begin position="148"/>
        <end position="169"/>
    </location>
</feature>
<name>A0A7C9N2C1_9RHOB</name>
<accession>A0A7C9N2C1</accession>
<feature type="transmembrane region" description="Helical" evidence="1">
    <location>
        <begin position="33"/>
        <end position="60"/>
    </location>
</feature>
<dbReference type="AlphaFoldDB" id="A0A7C9N2C1"/>
<organism evidence="3 4">
    <name type="scientific">Kangsaoukella pontilimi</name>
    <dbReference type="NCBI Taxonomy" id="2691042"/>
    <lineage>
        <taxon>Bacteria</taxon>
        <taxon>Pseudomonadati</taxon>
        <taxon>Pseudomonadota</taxon>
        <taxon>Alphaproteobacteria</taxon>
        <taxon>Rhodobacterales</taxon>
        <taxon>Paracoccaceae</taxon>
        <taxon>Kangsaoukella</taxon>
    </lineage>
</organism>
<feature type="domain" description="Inositolphosphotransferase Aur1/Ipt1" evidence="2">
    <location>
        <begin position="115"/>
        <end position="317"/>
    </location>
</feature>
<dbReference type="Proteomes" id="UP000480350">
    <property type="component" value="Unassembled WGS sequence"/>
</dbReference>
<proteinExistence type="predicted"/>
<dbReference type="RefSeq" id="WP_160765210.1">
    <property type="nucleotide sequence ID" value="NZ_WUPT01000003.1"/>
</dbReference>
<evidence type="ECO:0000259" key="2">
    <source>
        <dbReference type="Pfam" id="PF14378"/>
    </source>
</evidence>
<keyword evidence="1" id="KW-0812">Transmembrane</keyword>